<keyword evidence="3" id="KW-1185">Reference proteome</keyword>
<protein>
    <submittedName>
        <fullName evidence="2">Uncharacterized protein</fullName>
    </submittedName>
</protein>
<evidence type="ECO:0000313" key="3">
    <source>
        <dbReference type="Proteomes" id="UP000016464"/>
    </source>
</evidence>
<keyword evidence="1" id="KW-0812">Transmembrane</keyword>
<evidence type="ECO:0000256" key="1">
    <source>
        <dbReference type="SAM" id="Phobius"/>
    </source>
</evidence>
<dbReference type="AlphaFoldDB" id="U1N2C9"/>
<dbReference type="EMBL" id="ATCL01000020">
    <property type="protein sequence ID" value="ERG66770.1"/>
    <property type="molecule type" value="Genomic_DNA"/>
</dbReference>
<keyword evidence="1" id="KW-0472">Membrane</keyword>
<evidence type="ECO:0000313" key="2">
    <source>
        <dbReference type="EMBL" id="ERG66770.1"/>
    </source>
</evidence>
<gene>
    <name evidence="2" type="ORF">M467_05700</name>
</gene>
<keyword evidence="1" id="KW-1133">Transmembrane helix</keyword>
<proteinExistence type="predicted"/>
<dbReference type="OrthoDB" id="2355815at2"/>
<feature type="transmembrane region" description="Helical" evidence="1">
    <location>
        <begin position="35"/>
        <end position="59"/>
    </location>
</feature>
<reference evidence="2 3" key="1">
    <citation type="journal article" date="2013" name="Genome Announc.">
        <title>Draft Genome Sequence of Exiguobacterium pavilionensis Strain RW-2, with Wide Thermal, Salinity, and pH Tolerance, Isolated from Modern Freshwater Microbialites.</title>
        <authorList>
            <person name="White R.A.III."/>
            <person name="Grassa C.J."/>
            <person name="Suttle C.A."/>
        </authorList>
    </citation>
    <scope>NUCLEOTIDE SEQUENCE [LARGE SCALE GENOMIC DNA]</scope>
    <source>
        <strain evidence="2 3">RW-2</strain>
    </source>
</reference>
<dbReference type="RefSeq" id="WP_021067399.1">
    <property type="nucleotide sequence ID" value="NZ_ATCL01000020.1"/>
</dbReference>
<feature type="transmembrane region" description="Helical" evidence="1">
    <location>
        <begin position="80"/>
        <end position="103"/>
    </location>
</feature>
<dbReference type="Proteomes" id="UP000016464">
    <property type="component" value="Unassembled WGS sequence"/>
</dbReference>
<sequence>MRIRILGILSFVAWNYILGRQYFYVEGVLIDQNHFIIELIGFETFLFLPFLMMVSVIPLTSAIISEYTIRYFNKRDNPRLLGSLTALYSIATIHLCWFIWSFIYG</sequence>
<accession>U1N2C9</accession>
<dbReference type="PATRIC" id="fig|1345023.5.peg.2243"/>
<organism evidence="2 3">
    <name type="scientific">Exiguobacterium chiriqhucha RW-2</name>
    <dbReference type="NCBI Taxonomy" id="1345023"/>
    <lineage>
        <taxon>Bacteria</taxon>
        <taxon>Bacillati</taxon>
        <taxon>Bacillota</taxon>
        <taxon>Bacilli</taxon>
        <taxon>Bacillales</taxon>
        <taxon>Bacillales Family XII. Incertae Sedis</taxon>
        <taxon>Exiguobacterium</taxon>
    </lineage>
</organism>
<name>U1N2C9_9BACL</name>
<comment type="caution">
    <text evidence="2">The sequence shown here is derived from an EMBL/GenBank/DDBJ whole genome shotgun (WGS) entry which is preliminary data.</text>
</comment>